<gene>
    <name evidence="3" type="ORF">Agub_g4155</name>
</gene>
<accession>A0AAD3DKB6</accession>
<proteinExistence type="predicted"/>
<feature type="compositionally biased region" description="Polar residues" evidence="1">
    <location>
        <begin position="185"/>
        <end position="198"/>
    </location>
</feature>
<keyword evidence="2" id="KW-1133">Transmembrane helix</keyword>
<name>A0AAD3DKB6_9CHLO</name>
<dbReference type="AlphaFoldDB" id="A0AAD3DKB6"/>
<keyword evidence="2" id="KW-0472">Membrane</keyword>
<organism evidence="3 4">
    <name type="scientific">Astrephomene gubernaculifera</name>
    <dbReference type="NCBI Taxonomy" id="47775"/>
    <lineage>
        <taxon>Eukaryota</taxon>
        <taxon>Viridiplantae</taxon>
        <taxon>Chlorophyta</taxon>
        <taxon>core chlorophytes</taxon>
        <taxon>Chlorophyceae</taxon>
        <taxon>CS clade</taxon>
        <taxon>Chlamydomonadales</taxon>
        <taxon>Astrephomenaceae</taxon>
        <taxon>Astrephomene</taxon>
    </lineage>
</organism>
<sequence>MSCLAFPPHPRCPFPLSGVLLLPVFFNHVVQSTLQALLFGCYLAFVVALLVLFRPQEQSSYLMVGFSEEDAEVRGVNQLSTSIAMAELDEGARGGAGGSKERHLGGDGGEGRPLAPGSAEGGSAASERAAKKAGKDADRYRQLPSLPTSSNPSLGGAAGGSLESRGGAALSWLPAGTLAGGSGGVQATTPSCGLSSGTYRGRQSRTYSQQEAPREAGPFTLGDEEEDNDDASQPLARPAGLSLGGGSKGK</sequence>
<evidence type="ECO:0000313" key="3">
    <source>
        <dbReference type="EMBL" id="GFR43138.1"/>
    </source>
</evidence>
<evidence type="ECO:0000256" key="1">
    <source>
        <dbReference type="SAM" id="MobiDB-lite"/>
    </source>
</evidence>
<evidence type="ECO:0000256" key="2">
    <source>
        <dbReference type="SAM" id="Phobius"/>
    </source>
</evidence>
<keyword evidence="2" id="KW-0812">Transmembrane</keyword>
<dbReference type="EMBL" id="BMAR01000005">
    <property type="protein sequence ID" value="GFR43138.1"/>
    <property type="molecule type" value="Genomic_DNA"/>
</dbReference>
<reference evidence="3 4" key="1">
    <citation type="journal article" date="2021" name="Sci. Rep.">
        <title>Genome sequencing of the multicellular alga Astrephomene provides insights into convergent evolution of germ-soma differentiation.</title>
        <authorList>
            <person name="Yamashita S."/>
            <person name="Yamamoto K."/>
            <person name="Matsuzaki R."/>
            <person name="Suzuki S."/>
            <person name="Yamaguchi H."/>
            <person name="Hirooka S."/>
            <person name="Minakuchi Y."/>
            <person name="Miyagishima S."/>
            <person name="Kawachi M."/>
            <person name="Toyoda A."/>
            <person name="Nozaki H."/>
        </authorList>
    </citation>
    <scope>NUCLEOTIDE SEQUENCE [LARGE SCALE GENOMIC DNA]</scope>
    <source>
        <strain evidence="3 4">NIES-4017</strain>
    </source>
</reference>
<feature type="compositionally biased region" description="Basic and acidic residues" evidence="1">
    <location>
        <begin position="128"/>
        <end position="141"/>
    </location>
</feature>
<keyword evidence="4" id="KW-1185">Reference proteome</keyword>
<feature type="transmembrane region" description="Helical" evidence="2">
    <location>
        <begin position="36"/>
        <end position="53"/>
    </location>
</feature>
<protein>
    <recommendedName>
        <fullName evidence="5">Transmembrane protein</fullName>
    </recommendedName>
</protein>
<feature type="compositionally biased region" description="Low complexity" evidence="1">
    <location>
        <begin position="143"/>
        <end position="162"/>
    </location>
</feature>
<feature type="compositionally biased region" description="Low complexity" evidence="1">
    <location>
        <begin position="117"/>
        <end position="127"/>
    </location>
</feature>
<evidence type="ECO:0008006" key="5">
    <source>
        <dbReference type="Google" id="ProtNLM"/>
    </source>
</evidence>
<feature type="region of interest" description="Disordered" evidence="1">
    <location>
        <begin position="181"/>
        <end position="250"/>
    </location>
</feature>
<comment type="caution">
    <text evidence="3">The sequence shown here is derived from an EMBL/GenBank/DDBJ whole genome shotgun (WGS) entry which is preliminary data.</text>
</comment>
<evidence type="ECO:0000313" key="4">
    <source>
        <dbReference type="Proteomes" id="UP001054857"/>
    </source>
</evidence>
<dbReference type="Proteomes" id="UP001054857">
    <property type="component" value="Unassembled WGS sequence"/>
</dbReference>
<feature type="region of interest" description="Disordered" evidence="1">
    <location>
        <begin position="91"/>
        <end position="162"/>
    </location>
</feature>